<organism evidence="7 8">
    <name type="scientific">Noviherbaspirillum suwonense</name>
    <dbReference type="NCBI Taxonomy" id="1224511"/>
    <lineage>
        <taxon>Bacteria</taxon>
        <taxon>Pseudomonadati</taxon>
        <taxon>Pseudomonadota</taxon>
        <taxon>Betaproteobacteria</taxon>
        <taxon>Burkholderiales</taxon>
        <taxon>Oxalobacteraceae</taxon>
        <taxon>Noviherbaspirillum</taxon>
    </lineage>
</organism>
<dbReference type="Pfam" id="PF05199">
    <property type="entry name" value="GMC_oxred_C"/>
    <property type="match status" value="1"/>
</dbReference>
<keyword evidence="2" id="KW-0285">Flavoprotein</keyword>
<proteinExistence type="inferred from homology"/>
<evidence type="ECO:0000256" key="3">
    <source>
        <dbReference type="ARBA" id="ARBA00022827"/>
    </source>
</evidence>
<dbReference type="InterPro" id="IPR036188">
    <property type="entry name" value="FAD/NAD-bd_sf"/>
</dbReference>
<comment type="similarity">
    <text evidence="1">Belongs to the GMC oxidoreductase family.</text>
</comment>
<evidence type="ECO:0000256" key="2">
    <source>
        <dbReference type="ARBA" id="ARBA00022630"/>
    </source>
</evidence>
<dbReference type="EMBL" id="FXUL01000020">
    <property type="protein sequence ID" value="SMP74030.1"/>
    <property type="molecule type" value="Genomic_DNA"/>
</dbReference>
<accession>A0ABY1QKW3</accession>
<evidence type="ECO:0000313" key="8">
    <source>
        <dbReference type="Proteomes" id="UP001158049"/>
    </source>
</evidence>
<dbReference type="InterPro" id="IPR000172">
    <property type="entry name" value="GMC_OxRdtase_N"/>
</dbReference>
<evidence type="ECO:0000256" key="4">
    <source>
        <dbReference type="ARBA" id="ARBA00023002"/>
    </source>
</evidence>
<dbReference type="SUPFAM" id="SSF54373">
    <property type="entry name" value="FAD-linked reductases, C-terminal domain"/>
    <property type="match status" value="1"/>
</dbReference>
<evidence type="ECO:0000259" key="5">
    <source>
        <dbReference type="Pfam" id="PF00732"/>
    </source>
</evidence>
<dbReference type="Gene3D" id="3.50.50.60">
    <property type="entry name" value="FAD/NAD(P)-binding domain"/>
    <property type="match status" value="2"/>
</dbReference>
<evidence type="ECO:0000259" key="6">
    <source>
        <dbReference type="Pfam" id="PF05199"/>
    </source>
</evidence>
<dbReference type="PANTHER" id="PTHR46056:SF12">
    <property type="entry name" value="LONG-CHAIN-ALCOHOL OXIDASE"/>
    <property type="match status" value="1"/>
</dbReference>
<feature type="domain" description="Glucose-methanol-choline oxidoreductase N-terminal" evidence="5">
    <location>
        <begin position="231"/>
        <end position="343"/>
    </location>
</feature>
<evidence type="ECO:0000256" key="1">
    <source>
        <dbReference type="ARBA" id="ARBA00010790"/>
    </source>
</evidence>
<keyword evidence="4" id="KW-0560">Oxidoreductase</keyword>
<dbReference type="RefSeq" id="WP_283444345.1">
    <property type="nucleotide sequence ID" value="NZ_FXUL01000020.1"/>
</dbReference>
<dbReference type="Proteomes" id="UP001158049">
    <property type="component" value="Unassembled WGS sequence"/>
</dbReference>
<protein>
    <submittedName>
        <fullName evidence="7">Gluconate 2-dehydrogenase alpha chain</fullName>
    </submittedName>
</protein>
<dbReference type="Pfam" id="PF00732">
    <property type="entry name" value="GMC_oxred_N"/>
    <property type="match status" value="1"/>
</dbReference>
<dbReference type="PANTHER" id="PTHR46056">
    <property type="entry name" value="LONG-CHAIN-ALCOHOL OXIDASE"/>
    <property type="match status" value="1"/>
</dbReference>
<gene>
    <name evidence="7" type="ORF">SAMN06295970_12028</name>
</gene>
<comment type="caution">
    <text evidence="7">The sequence shown here is derived from an EMBL/GenBank/DDBJ whole genome shotgun (WGS) entry which is preliminary data.</text>
</comment>
<name>A0ABY1QKW3_9BURK</name>
<dbReference type="InterPro" id="IPR007867">
    <property type="entry name" value="GMC_OxRtase_C"/>
</dbReference>
<dbReference type="SUPFAM" id="SSF51905">
    <property type="entry name" value="FAD/NAD(P)-binding domain"/>
    <property type="match status" value="1"/>
</dbReference>
<keyword evidence="3" id="KW-0274">FAD</keyword>
<keyword evidence="8" id="KW-1185">Reference proteome</keyword>
<feature type="domain" description="Glucose-methanol-choline oxidoreductase C-terminal" evidence="6">
    <location>
        <begin position="445"/>
        <end position="568"/>
    </location>
</feature>
<sequence>MKTMKEVDVVLVGGGWTGGILGKEFSEAGMTVVCLERGGPQSSSEDFTVPRMRDELALGQRHAMMVNTVDNTETIRNDVKQTALPYRRLGSYLMGTGVGGASTHWNGHTWRWDDSELKIRSRYEEKYGRKYIPEDMTIQDWGVTYAELEKYYDKFEKVAGISGKAGNIKGRKVAGGNVYEAPRSSDYPLPPLQPGLAGELFSETAQKMGYHPFPRPTANTSQSYTNPDGAKFGECQYCGHCERFGCEANAKGGAHMTVLPAALKQKTFELRANSWVTRVERDKSGRKATGVTYLNTITGEECFQPAKMVVLCAYGMNNVHLMLASGVGTPYDPVSGKGLIGKNYCYQTGAAAMLFFEDKHFHPYMAAGGMGMLIDDFHANWDFDRTPHGFIGGSIIGTAMYGGRPIQWRPVPAGTPAWGSKWKEETAKWYDQSMNIAASGSVMPNRYNYLDLDPTYRNRFGMPLMRMTFDYKDNERKLSAHAADVINRIATAMNPTHLTRAAGRTNWSSVPYQSTHNTGGTIMGTNPGNSVTNKYGQVWEVDNLFITGASLFPHNSAYNPTGPVAALAYMAADMIKNVYVKNPGKLIDA</sequence>
<evidence type="ECO:0000313" key="7">
    <source>
        <dbReference type="EMBL" id="SMP74030.1"/>
    </source>
</evidence>
<reference evidence="7 8" key="1">
    <citation type="submission" date="2017-05" db="EMBL/GenBank/DDBJ databases">
        <authorList>
            <person name="Varghese N."/>
            <person name="Submissions S."/>
        </authorList>
    </citation>
    <scope>NUCLEOTIDE SEQUENCE [LARGE SCALE GENOMIC DNA]</scope>
    <source>
        <strain evidence="7 8">DSM 26001</strain>
    </source>
</reference>